<feature type="domain" description="HTH araC/xylS-type" evidence="5">
    <location>
        <begin position="158"/>
        <end position="256"/>
    </location>
</feature>
<evidence type="ECO:0000256" key="2">
    <source>
        <dbReference type="ARBA" id="ARBA00023125"/>
    </source>
</evidence>
<dbReference type="InterPro" id="IPR009057">
    <property type="entry name" value="Homeodomain-like_sf"/>
</dbReference>
<dbReference type="PANTHER" id="PTHR43280">
    <property type="entry name" value="ARAC-FAMILY TRANSCRIPTIONAL REGULATOR"/>
    <property type="match status" value="1"/>
</dbReference>
<accession>A0A268F385</accession>
<dbReference type="GO" id="GO:0000160">
    <property type="term" value="P:phosphorelay signal transduction system"/>
    <property type="evidence" value="ECO:0007669"/>
    <property type="project" value="InterPro"/>
</dbReference>
<dbReference type="EMBL" id="WOAA01000001">
    <property type="protein sequence ID" value="MUG64871.1"/>
    <property type="molecule type" value="Genomic_DNA"/>
</dbReference>
<keyword evidence="1" id="KW-0805">Transcription regulation</keyword>
<dbReference type="SMART" id="SM00342">
    <property type="entry name" value="HTH_ARAC"/>
    <property type="match status" value="1"/>
</dbReference>
<dbReference type="Proteomes" id="UP000215596">
    <property type="component" value="Unassembled WGS sequence"/>
</dbReference>
<dbReference type="CDD" id="cd17536">
    <property type="entry name" value="REC_YesN-like"/>
    <property type="match status" value="1"/>
</dbReference>
<dbReference type="GO" id="GO:0003700">
    <property type="term" value="F:DNA-binding transcription factor activity"/>
    <property type="evidence" value="ECO:0007669"/>
    <property type="project" value="InterPro"/>
</dbReference>
<dbReference type="InterPro" id="IPR001789">
    <property type="entry name" value="Sig_transdc_resp-reg_receiver"/>
</dbReference>
<dbReference type="Pfam" id="PF00072">
    <property type="entry name" value="Response_reg"/>
    <property type="match status" value="1"/>
</dbReference>
<dbReference type="SUPFAM" id="SSF52172">
    <property type="entry name" value="CheY-like"/>
    <property type="match status" value="1"/>
</dbReference>
<evidence type="ECO:0000256" key="3">
    <source>
        <dbReference type="ARBA" id="ARBA00023163"/>
    </source>
</evidence>
<dbReference type="SUPFAM" id="SSF46689">
    <property type="entry name" value="Homeodomain-like"/>
    <property type="match status" value="2"/>
</dbReference>
<dbReference type="PROSITE" id="PS01124">
    <property type="entry name" value="HTH_ARAC_FAMILY_2"/>
    <property type="match status" value="1"/>
</dbReference>
<dbReference type="SMART" id="SM00448">
    <property type="entry name" value="REC"/>
    <property type="match status" value="1"/>
</dbReference>
<dbReference type="InterPro" id="IPR011006">
    <property type="entry name" value="CheY-like_superfamily"/>
</dbReference>
<reference evidence="8 9" key="1">
    <citation type="submission" date="2017-07" db="EMBL/GenBank/DDBJ databases">
        <title>Isolation and whole genome analysis of endospore-forming bacteria from heroin.</title>
        <authorList>
            <person name="Kalinowski J."/>
            <person name="Ahrens B."/>
            <person name="Al-Dilaimi A."/>
            <person name="Winkler A."/>
            <person name="Wibberg D."/>
            <person name="Schleenbecker U."/>
            <person name="Ruckert C."/>
            <person name="Wolfel R."/>
            <person name="Grass G."/>
        </authorList>
    </citation>
    <scope>NUCLEOTIDE SEQUENCE [LARGE SCALE GENOMIC DNA]</scope>
    <source>
        <strain evidence="8 9">7537-G1</strain>
    </source>
</reference>
<feature type="modified residue" description="4-aspartylphosphate" evidence="4">
    <location>
        <position position="55"/>
    </location>
</feature>
<dbReference type="InterPro" id="IPR018062">
    <property type="entry name" value="HTH_AraC-typ_CS"/>
</dbReference>
<keyword evidence="2 8" id="KW-0238">DNA-binding</keyword>
<comment type="caution">
    <text evidence="8">The sequence shown here is derived from an EMBL/GenBank/DDBJ whole genome shotgun (WGS) entry which is preliminary data.</text>
</comment>
<proteinExistence type="predicted"/>
<dbReference type="PROSITE" id="PS00041">
    <property type="entry name" value="HTH_ARAC_FAMILY_1"/>
    <property type="match status" value="1"/>
</dbReference>
<keyword evidence="10" id="KW-1185">Reference proteome</keyword>
<dbReference type="Gene3D" id="1.10.10.60">
    <property type="entry name" value="Homeodomain-like"/>
    <property type="match status" value="2"/>
</dbReference>
<evidence type="ECO:0000256" key="1">
    <source>
        <dbReference type="ARBA" id="ARBA00023015"/>
    </source>
</evidence>
<evidence type="ECO:0000259" key="5">
    <source>
        <dbReference type="PROSITE" id="PS01124"/>
    </source>
</evidence>
<evidence type="ECO:0000313" key="9">
    <source>
        <dbReference type="Proteomes" id="UP000215596"/>
    </source>
</evidence>
<name>A0A268F385_9BACL</name>
<evidence type="ECO:0000313" key="8">
    <source>
        <dbReference type="EMBL" id="PAD79846.1"/>
    </source>
</evidence>
<sequence length="273" mass="31279">MLKVLLVDDEAPILRNLHQVLPWSEMGMEVSGLARSGMEALDLAARYTPDLVLSDIRMPVMDGLTFIAKLREQGCHAEIFLLTGYEEFEYAREAIKLRVKDYISKPIHYGELEMKIRETGEEIRIKQAKERYYGHLPLFDDTPEPDDTGKRTPEQMMTAALEYINTHMGQDLGIEELSELLGISPSYFCLLFKNHVGQTFVEYLTGKRVEAARFLLENSDRSITQIGAYVGYHERRYFTRVFQKATGMTPSEYRELTGKSHITKSTIGKQVPN</sequence>
<dbReference type="GO" id="GO:0043565">
    <property type="term" value="F:sequence-specific DNA binding"/>
    <property type="evidence" value="ECO:0007669"/>
    <property type="project" value="InterPro"/>
</dbReference>
<dbReference type="PRINTS" id="PR00032">
    <property type="entry name" value="HTHARAC"/>
</dbReference>
<dbReference type="EMBL" id="NPBY01000009">
    <property type="protein sequence ID" value="PAD79846.1"/>
    <property type="molecule type" value="Genomic_DNA"/>
</dbReference>
<dbReference type="PANTHER" id="PTHR43280:SF28">
    <property type="entry name" value="HTH-TYPE TRANSCRIPTIONAL ACTIVATOR RHAS"/>
    <property type="match status" value="1"/>
</dbReference>
<evidence type="ECO:0000313" key="10">
    <source>
        <dbReference type="Proteomes" id="UP000435177"/>
    </source>
</evidence>
<dbReference type="AlphaFoldDB" id="A0A268F385"/>
<keyword evidence="3" id="KW-0804">Transcription</keyword>
<protein>
    <submittedName>
        <fullName evidence="7 8">Response regulator</fullName>
    </submittedName>
</protein>
<dbReference type="OrthoDB" id="1699at2"/>
<dbReference type="InterPro" id="IPR020449">
    <property type="entry name" value="Tscrpt_reg_AraC-type_HTH"/>
</dbReference>
<dbReference type="RefSeq" id="WP_095263380.1">
    <property type="nucleotide sequence ID" value="NZ_NPBY01000009.1"/>
</dbReference>
<evidence type="ECO:0000313" key="7">
    <source>
        <dbReference type="EMBL" id="MUG64871.1"/>
    </source>
</evidence>
<gene>
    <name evidence="8" type="ORF">CHH67_02425</name>
    <name evidence="7" type="ORF">GNP94_02495</name>
</gene>
<evidence type="ECO:0000259" key="6">
    <source>
        <dbReference type="PROSITE" id="PS50110"/>
    </source>
</evidence>
<dbReference type="Pfam" id="PF12833">
    <property type="entry name" value="HTH_18"/>
    <property type="match status" value="1"/>
</dbReference>
<feature type="domain" description="Response regulatory" evidence="6">
    <location>
        <begin position="3"/>
        <end position="120"/>
    </location>
</feature>
<reference evidence="7 10" key="2">
    <citation type="submission" date="2019-11" db="EMBL/GenBank/DDBJ databases">
        <title>Draft genome sequences of five Paenibacillus species of dairy origin.</title>
        <authorList>
            <person name="Olajide A.M."/>
            <person name="Chen S."/>
            <person name="Lapointe G."/>
        </authorList>
    </citation>
    <scope>NUCLEOTIDE SEQUENCE [LARGE SCALE GENOMIC DNA]</scope>
    <source>
        <strain evidence="7 10">3CS1</strain>
    </source>
</reference>
<evidence type="ECO:0000256" key="4">
    <source>
        <dbReference type="PROSITE-ProRule" id="PRU00169"/>
    </source>
</evidence>
<dbReference type="InterPro" id="IPR018060">
    <property type="entry name" value="HTH_AraC"/>
</dbReference>
<dbReference type="PROSITE" id="PS50110">
    <property type="entry name" value="RESPONSE_REGULATORY"/>
    <property type="match status" value="1"/>
</dbReference>
<dbReference type="Proteomes" id="UP000435177">
    <property type="component" value="Unassembled WGS sequence"/>
</dbReference>
<keyword evidence="4" id="KW-0597">Phosphoprotein</keyword>
<organism evidence="8 9">
    <name type="scientific">Paenibacillus campinasensis</name>
    <dbReference type="NCBI Taxonomy" id="66347"/>
    <lineage>
        <taxon>Bacteria</taxon>
        <taxon>Bacillati</taxon>
        <taxon>Bacillota</taxon>
        <taxon>Bacilli</taxon>
        <taxon>Bacillales</taxon>
        <taxon>Paenibacillaceae</taxon>
        <taxon>Paenibacillus</taxon>
    </lineage>
</organism>
<dbReference type="Gene3D" id="3.40.50.2300">
    <property type="match status" value="1"/>
</dbReference>